<proteinExistence type="predicted"/>
<feature type="domain" description="HTH luxR-type" evidence="4">
    <location>
        <begin position="146"/>
        <end position="211"/>
    </location>
</feature>
<dbReference type="CDD" id="cd17535">
    <property type="entry name" value="REC_NarL-like"/>
    <property type="match status" value="1"/>
</dbReference>
<sequence>MTVRRVLIADDHPLFRAALRQAVTKLDKNIEIIEVSNLEQAQATLAAISDIKLVLLDLHMSDSHGFSGLIMIRQEYPALPVIVVSASEDLNVMQKAMGHGASGFIPKSTDLAVIGAAINSVFDGDVWLPEGAAEKFAIQSEQDRETARRLASLTPAQFKVLMGLIQGLLNKQIAYNMDISEATVKAHVTAIFRKLNVNTRTQAVIFAQSLEVGSEPLELS</sequence>
<keyword evidence="1 3" id="KW-0597">Phosphoprotein</keyword>
<feature type="domain" description="Response regulatory" evidence="5">
    <location>
        <begin position="5"/>
        <end position="122"/>
    </location>
</feature>
<feature type="modified residue" description="4-aspartylphosphate" evidence="3">
    <location>
        <position position="57"/>
    </location>
</feature>
<dbReference type="CDD" id="cd06170">
    <property type="entry name" value="LuxR_C_like"/>
    <property type="match status" value="1"/>
</dbReference>
<evidence type="ECO:0000313" key="7">
    <source>
        <dbReference type="Proteomes" id="UP000229730"/>
    </source>
</evidence>
<dbReference type="SMART" id="SM00448">
    <property type="entry name" value="REC"/>
    <property type="match status" value="1"/>
</dbReference>
<keyword evidence="2 6" id="KW-0238">DNA-binding</keyword>
<dbReference type="SUPFAM" id="SSF46894">
    <property type="entry name" value="C-terminal effector domain of the bipartite response regulators"/>
    <property type="match status" value="1"/>
</dbReference>
<dbReference type="InterPro" id="IPR016032">
    <property type="entry name" value="Sig_transdc_resp-reg_C-effctor"/>
</dbReference>
<evidence type="ECO:0000259" key="4">
    <source>
        <dbReference type="PROSITE" id="PS50043"/>
    </source>
</evidence>
<dbReference type="PANTHER" id="PTHR45566:SF1">
    <property type="entry name" value="HTH-TYPE TRANSCRIPTIONAL REGULATOR YHJB-RELATED"/>
    <property type="match status" value="1"/>
</dbReference>
<dbReference type="InterPro" id="IPR058245">
    <property type="entry name" value="NreC/VraR/RcsB-like_REC"/>
</dbReference>
<dbReference type="InterPro" id="IPR001789">
    <property type="entry name" value="Sig_transdc_resp-reg_receiver"/>
</dbReference>
<dbReference type="InterPro" id="IPR011006">
    <property type="entry name" value="CheY-like_superfamily"/>
</dbReference>
<dbReference type="AlphaFoldDB" id="A0A2G4YSA7"/>
<dbReference type="InParanoid" id="A0A2G4YSA7"/>
<evidence type="ECO:0000256" key="2">
    <source>
        <dbReference type="ARBA" id="ARBA00023125"/>
    </source>
</evidence>
<dbReference type="Proteomes" id="UP000229730">
    <property type="component" value="Unassembled WGS sequence"/>
</dbReference>
<gene>
    <name evidence="6" type="ORF">CRD36_07290</name>
</gene>
<dbReference type="PANTHER" id="PTHR45566">
    <property type="entry name" value="HTH-TYPE TRANSCRIPTIONAL REGULATOR YHJB-RELATED"/>
    <property type="match status" value="1"/>
</dbReference>
<dbReference type="Pfam" id="PF00196">
    <property type="entry name" value="GerE"/>
    <property type="match status" value="1"/>
</dbReference>
<dbReference type="GO" id="GO:0006355">
    <property type="term" value="P:regulation of DNA-templated transcription"/>
    <property type="evidence" value="ECO:0007669"/>
    <property type="project" value="InterPro"/>
</dbReference>
<dbReference type="GO" id="GO:0003677">
    <property type="term" value="F:DNA binding"/>
    <property type="evidence" value="ECO:0007669"/>
    <property type="project" value="UniProtKB-KW"/>
</dbReference>
<accession>A0A2G4YSA7</accession>
<evidence type="ECO:0000256" key="3">
    <source>
        <dbReference type="PROSITE-ProRule" id="PRU00169"/>
    </source>
</evidence>
<dbReference type="SUPFAM" id="SSF52172">
    <property type="entry name" value="CheY-like"/>
    <property type="match status" value="1"/>
</dbReference>
<dbReference type="SMART" id="SM00421">
    <property type="entry name" value="HTH_LUXR"/>
    <property type="match status" value="1"/>
</dbReference>
<dbReference type="GO" id="GO:0000160">
    <property type="term" value="P:phosphorelay signal transduction system"/>
    <property type="evidence" value="ECO:0007669"/>
    <property type="project" value="InterPro"/>
</dbReference>
<comment type="caution">
    <text evidence="6">The sequence shown here is derived from an EMBL/GenBank/DDBJ whole genome shotgun (WGS) entry which is preliminary data.</text>
</comment>
<dbReference type="InterPro" id="IPR000792">
    <property type="entry name" value="Tscrpt_reg_LuxR_C"/>
</dbReference>
<dbReference type="InterPro" id="IPR051015">
    <property type="entry name" value="EvgA-like"/>
</dbReference>
<dbReference type="PROSITE" id="PS50043">
    <property type="entry name" value="HTH_LUXR_2"/>
    <property type="match status" value="1"/>
</dbReference>
<name>A0A2G4YSA7_9PROT</name>
<dbReference type="EMBL" id="PDEM01000016">
    <property type="protein sequence ID" value="PHZ85205.1"/>
    <property type="molecule type" value="Genomic_DNA"/>
</dbReference>
<dbReference type="Gene3D" id="3.40.50.2300">
    <property type="match status" value="1"/>
</dbReference>
<evidence type="ECO:0000259" key="5">
    <source>
        <dbReference type="PROSITE" id="PS50110"/>
    </source>
</evidence>
<keyword evidence="7" id="KW-1185">Reference proteome</keyword>
<dbReference type="Pfam" id="PF00072">
    <property type="entry name" value="Response_reg"/>
    <property type="match status" value="1"/>
</dbReference>
<dbReference type="PROSITE" id="PS00622">
    <property type="entry name" value="HTH_LUXR_1"/>
    <property type="match status" value="1"/>
</dbReference>
<organism evidence="6 7">
    <name type="scientific">Paremcibacter congregatus</name>
    <dbReference type="NCBI Taxonomy" id="2043170"/>
    <lineage>
        <taxon>Bacteria</taxon>
        <taxon>Pseudomonadati</taxon>
        <taxon>Pseudomonadota</taxon>
        <taxon>Alphaproteobacteria</taxon>
        <taxon>Emcibacterales</taxon>
        <taxon>Emcibacteraceae</taxon>
        <taxon>Paremcibacter</taxon>
    </lineage>
</organism>
<evidence type="ECO:0000256" key="1">
    <source>
        <dbReference type="ARBA" id="ARBA00022553"/>
    </source>
</evidence>
<evidence type="ECO:0000313" key="6">
    <source>
        <dbReference type="EMBL" id="PHZ85205.1"/>
    </source>
</evidence>
<dbReference type="PROSITE" id="PS50110">
    <property type="entry name" value="RESPONSE_REGULATORY"/>
    <property type="match status" value="1"/>
</dbReference>
<protein>
    <submittedName>
        <fullName evidence="6">DNA-binding response regulator</fullName>
    </submittedName>
</protein>
<dbReference type="OrthoDB" id="9805444at2"/>
<dbReference type="PRINTS" id="PR00038">
    <property type="entry name" value="HTHLUXR"/>
</dbReference>
<reference evidence="6 7" key="1">
    <citation type="submission" date="2017-10" db="EMBL/GenBank/DDBJ databases">
        <title>Frigbacter circumglobatus gen. nov. sp. nov., isolated from sediment cultured in situ.</title>
        <authorList>
            <person name="Zhao Z."/>
        </authorList>
    </citation>
    <scope>NUCLEOTIDE SEQUENCE [LARGE SCALE GENOMIC DNA]</scope>
    <source>
        <strain evidence="6 7">ZYL</strain>
    </source>
</reference>
<dbReference type="RefSeq" id="WP_099472093.1">
    <property type="nucleotide sequence ID" value="NZ_CP041025.1"/>
</dbReference>